<dbReference type="EMBL" id="UYRU01061424">
    <property type="protein sequence ID" value="VDN15097.1"/>
    <property type="molecule type" value="Genomic_DNA"/>
</dbReference>
<evidence type="ECO:0000256" key="2">
    <source>
        <dbReference type="SAM" id="Phobius"/>
    </source>
</evidence>
<evidence type="ECO:0008006" key="5">
    <source>
        <dbReference type="Google" id="ProtNLM"/>
    </source>
</evidence>
<keyword evidence="2" id="KW-1133">Transmembrane helix</keyword>
<dbReference type="AlphaFoldDB" id="A0A3P7LTU2"/>
<dbReference type="Proteomes" id="UP000281553">
    <property type="component" value="Unassembled WGS sequence"/>
</dbReference>
<feature type="transmembrane region" description="Helical" evidence="2">
    <location>
        <begin position="84"/>
        <end position="104"/>
    </location>
</feature>
<dbReference type="SUPFAM" id="SSF81321">
    <property type="entry name" value="Family A G protein-coupled receptor-like"/>
    <property type="match status" value="1"/>
</dbReference>
<gene>
    <name evidence="3" type="ORF">DILT_LOCUS10928</name>
</gene>
<accession>A0A3P7LTU2</accession>
<evidence type="ECO:0000313" key="3">
    <source>
        <dbReference type="EMBL" id="VDN15097.1"/>
    </source>
</evidence>
<protein>
    <recommendedName>
        <fullName evidence="5">G-protein coupled receptors family 1 profile domain-containing protein</fullName>
    </recommendedName>
</protein>
<proteinExistence type="predicted"/>
<feature type="compositionally biased region" description="Polar residues" evidence="1">
    <location>
        <begin position="48"/>
        <end position="63"/>
    </location>
</feature>
<keyword evidence="2" id="KW-0812">Transmembrane</keyword>
<sequence length="179" mass="20413">MRKGQSSAAASTCTSNGHKYRVCKNGSPVHRRSHHHFRLRRTEDPSISISLTSGEQPTDCQVTKSRRSTQQKQLDRRQRAQTKLTIMQICVIFLFLVGQIPQAFSFEKISNVILPADCGRCCKLKNYYRLCSQVLSLVSYSLPFVIYISLNKRFLEVLLSGCRSKNPDRNEATYRSHVG</sequence>
<organism evidence="3 4">
    <name type="scientific">Dibothriocephalus latus</name>
    <name type="common">Fish tapeworm</name>
    <name type="synonym">Diphyllobothrium latum</name>
    <dbReference type="NCBI Taxonomy" id="60516"/>
    <lineage>
        <taxon>Eukaryota</taxon>
        <taxon>Metazoa</taxon>
        <taxon>Spiralia</taxon>
        <taxon>Lophotrochozoa</taxon>
        <taxon>Platyhelminthes</taxon>
        <taxon>Cestoda</taxon>
        <taxon>Eucestoda</taxon>
        <taxon>Diphyllobothriidea</taxon>
        <taxon>Diphyllobothriidae</taxon>
        <taxon>Dibothriocephalus</taxon>
    </lineage>
</organism>
<dbReference type="Gene3D" id="1.20.1070.10">
    <property type="entry name" value="Rhodopsin 7-helix transmembrane proteins"/>
    <property type="match status" value="1"/>
</dbReference>
<keyword evidence="2" id="KW-0472">Membrane</keyword>
<feature type="transmembrane region" description="Helical" evidence="2">
    <location>
        <begin position="133"/>
        <end position="150"/>
    </location>
</feature>
<evidence type="ECO:0000313" key="4">
    <source>
        <dbReference type="Proteomes" id="UP000281553"/>
    </source>
</evidence>
<dbReference type="OrthoDB" id="10011262at2759"/>
<evidence type="ECO:0000256" key="1">
    <source>
        <dbReference type="SAM" id="MobiDB-lite"/>
    </source>
</evidence>
<keyword evidence="4" id="KW-1185">Reference proteome</keyword>
<reference evidence="3 4" key="1">
    <citation type="submission" date="2018-11" db="EMBL/GenBank/DDBJ databases">
        <authorList>
            <consortium name="Pathogen Informatics"/>
        </authorList>
    </citation>
    <scope>NUCLEOTIDE SEQUENCE [LARGE SCALE GENOMIC DNA]</scope>
</reference>
<name>A0A3P7LTU2_DIBLA</name>
<feature type="region of interest" description="Disordered" evidence="1">
    <location>
        <begin position="48"/>
        <end position="74"/>
    </location>
</feature>